<dbReference type="GO" id="GO:0043328">
    <property type="term" value="P:protein transport to vacuole involved in ubiquitin-dependent protein catabolic process via the multivesicular body sorting pathway"/>
    <property type="evidence" value="ECO:0007669"/>
    <property type="project" value="UniProtKB-UniRule"/>
</dbReference>
<keyword evidence="7" id="KW-0967">Endosome</keyword>
<reference evidence="10" key="1">
    <citation type="journal article" date="2012" name="G3 (Bethesda)">
        <title>Pichia sorbitophila, an interspecies yeast hybrid reveals early steps of genome resolution following polyploidization.</title>
        <authorList>
            <person name="Leh Louis V."/>
            <person name="Despons L."/>
            <person name="Friedrich A."/>
            <person name="Martin T."/>
            <person name="Durrens P."/>
            <person name="Casaregola S."/>
            <person name="Neuveglise C."/>
            <person name="Fairhead C."/>
            <person name="Marck C."/>
            <person name="Cruz J.A."/>
            <person name="Straub M.L."/>
            <person name="Kugler V."/>
            <person name="Sacerdot C."/>
            <person name="Uzunov Z."/>
            <person name="Thierry A."/>
            <person name="Weiss S."/>
            <person name="Bleykasten C."/>
            <person name="De Montigny J."/>
            <person name="Jacques N."/>
            <person name="Jung P."/>
            <person name="Lemaire M."/>
            <person name="Mallet S."/>
            <person name="Morel G."/>
            <person name="Richard G.F."/>
            <person name="Sarkar A."/>
            <person name="Savel G."/>
            <person name="Schacherer J."/>
            <person name="Seret M.L."/>
            <person name="Talla E."/>
            <person name="Samson G."/>
            <person name="Jubin C."/>
            <person name="Poulain J."/>
            <person name="Vacherie B."/>
            <person name="Barbe V."/>
            <person name="Pelletier E."/>
            <person name="Sherman D.J."/>
            <person name="Westhof E."/>
            <person name="Weissenbach J."/>
            <person name="Baret P.V."/>
            <person name="Wincker P."/>
            <person name="Gaillardin C."/>
            <person name="Dujon B."/>
            <person name="Souciet J.L."/>
        </authorList>
    </citation>
    <scope>NUCLEOTIDE SEQUENCE [LARGE SCALE GENOMIC DNA]</scope>
    <source>
        <strain evidence="10">CBS 270.75 / DBVPG 7215 / KCTC 17166 / NRRL Y-17582</strain>
    </source>
</reference>
<organism evidence="9 10">
    <name type="scientific">Eremothecium cymbalariae (strain CBS 270.75 / DBVPG 7215 / KCTC 17166 / NRRL Y-17582)</name>
    <name type="common">Yeast</name>
    <dbReference type="NCBI Taxonomy" id="931890"/>
    <lineage>
        <taxon>Eukaryota</taxon>
        <taxon>Fungi</taxon>
        <taxon>Dikarya</taxon>
        <taxon>Ascomycota</taxon>
        <taxon>Saccharomycotina</taxon>
        <taxon>Saccharomycetes</taxon>
        <taxon>Saccharomycetales</taxon>
        <taxon>Saccharomycetaceae</taxon>
        <taxon>Eremothecium</taxon>
    </lineage>
</organism>
<keyword evidence="6 7" id="KW-0653">Protein transport</keyword>
<dbReference type="Pfam" id="PF16988">
    <property type="entry name" value="Vps36-NZF-N"/>
    <property type="match status" value="1"/>
</dbReference>
<dbReference type="GO" id="GO:0031902">
    <property type="term" value="C:late endosome membrane"/>
    <property type="evidence" value="ECO:0007669"/>
    <property type="project" value="UniProtKB-UniRule"/>
</dbReference>
<dbReference type="Pfam" id="PF04157">
    <property type="entry name" value="EAP30"/>
    <property type="match status" value="1"/>
</dbReference>
<comment type="function">
    <text evidence="7">Component of the ESCRT-II complex (endosomal sorting complex required for transport II), which is required for multivesicular body (MVB) formation and sorting of endosomal cargo proteins into MVBs.</text>
</comment>
<dbReference type="GO" id="GO:0032258">
    <property type="term" value="P:cytoplasm to vacuole targeting by the Cvt pathway"/>
    <property type="evidence" value="ECO:0007669"/>
    <property type="project" value="EnsemblFungi"/>
</dbReference>
<dbReference type="RefSeq" id="XP_003645542.1">
    <property type="nucleotide sequence ID" value="XM_003645494.1"/>
</dbReference>
<dbReference type="KEGG" id="erc:Ecym_3231"/>
<dbReference type="InterPro" id="IPR036443">
    <property type="entry name" value="Znf_RanBP2_sf"/>
</dbReference>
<dbReference type="GO" id="GO:0043130">
    <property type="term" value="F:ubiquitin binding"/>
    <property type="evidence" value="ECO:0007669"/>
    <property type="project" value="UniProtKB-UniRule"/>
</dbReference>
<evidence type="ECO:0000256" key="1">
    <source>
        <dbReference type="ARBA" id="ARBA00009697"/>
    </source>
</evidence>
<dbReference type="OrthoDB" id="271448at2759"/>
<dbReference type="InterPro" id="IPR031558">
    <property type="entry name" value="Vps36-NZF-N"/>
</dbReference>
<dbReference type="GO" id="GO:0000814">
    <property type="term" value="C:ESCRT II complex"/>
    <property type="evidence" value="ECO:0007669"/>
    <property type="project" value="UniProtKB-UniRule"/>
</dbReference>
<gene>
    <name evidence="9" type="ordered locus">Ecym_3231</name>
</gene>
<dbReference type="Pfam" id="PF11605">
    <property type="entry name" value="Vps36_ESCRT-II"/>
    <property type="match status" value="1"/>
</dbReference>
<dbReference type="HOGENOM" id="CLU_015433_2_1_1"/>
<dbReference type="AlphaFoldDB" id="G8JRF6"/>
<dbReference type="EMBL" id="CP002499">
    <property type="protein sequence ID" value="AET38725.1"/>
    <property type="molecule type" value="Genomic_DNA"/>
</dbReference>
<dbReference type="eggNOG" id="KOG2760">
    <property type="taxonomic scope" value="Eukaryota"/>
</dbReference>
<dbReference type="STRING" id="931890.G8JRF6"/>
<comment type="subcellular location">
    <subcellularLocation>
        <location evidence="7">Cytoplasm</location>
    </subcellularLocation>
    <subcellularLocation>
        <location evidence="7">Endosome</location>
    </subcellularLocation>
</comment>
<dbReference type="GO" id="GO:0032266">
    <property type="term" value="F:phosphatidylinositol-3-phosphate binding"/>
    <property type="evidence" value="ECO:0007669"/>
    <property type="project" value="UniProtKB-UniRule"/>
</dbReference>
<dbReference type="GO" id="GO:0008270">
    <property type="term" value="F:zinc ion binding"/>
    <property type="evidence" value="ECO:0007669"/>
    <property type="project" value="UniProtKB-KW"/>
</dbReference>
<dbReference type="InterPro" id="IPR036390">
    <property type="entry name" value="WH_DNA-bd_sf"/>
</dbReference>
<keyword evidence="5" id="KW-0862">Zinc</keyword>
<dbReference type="InterPro" id="IPR037855">
    <property type="entry name" value="Vps36"/>
</dbReference>
<keyword evidence="2 7" id="KW-0813">Transport</keyword>
<evidence type="ECO:0000313" key="9">
    <source>
        <dbReference type="EMBL" id="AET38725.1"/>
    </source>
</evidence>
<dbReference type="SUPFAM" id="SSF46785">
    <property type="entry name" value="Winged helix' DNA-binding domain"/>
    <property type="match status" value="1"/>
</dbReference>
<evidence type="ECO:0000256" key="7">
    <source>
        <dbReference type="RuleBase" id="RU367095"/>
    </source>
</evidence>
<proteinExistence type="inferred from homology"/>
<dbReference type="Proteomes" id="UP000006790">
    <property type="component" value="Chromosome 3"/>
</dbReference>
<dbReference type="SUPFAM" id="SSF50729">
    <property type="entry name" value="PH domain-like"/>
    <property type="match status" value="1"/>
</dbReference>
<evidence type="ECO:0000256" key="6">
    <source>
        <dbReference type="ARBA" id="ARBA00022927"/>
    </source>
</evidence>
<dbReference type="PANTHER" id="PTHR13128">
    <property type="entry name" value="VACUOLAR PROTEIN-SORTING-ASSOCIATED PROTEIN 36"/>
    <property type="match status" value="1"/>
</dbReference>
<keyword evidence="7" id="KW-0963">Cytoplasm</keyword>
<evidence type="ECO:0000313" key="10">
    <source>
        <dbReference type="Proteomes" id="UP000006790"/>
    </source>
</evidence>
<dbReference type="InParanoid" id="G8JRF6"/>
<evidence type="ECO:0000256" key="4">
    <source>
        <dbReference type="ARBA" id="ARBA00022771"/>
    </source>
</evidence>
<dbReference type="GO" id="GO:0000122">
    <property type="term" value="P:negative regulation of transcription by RNA polymerase II"/>
    <property type="evidence" value="ECO:0007669"/>
    <property type="project" value="EnsemblFungi"/>
</dbReference>
<evidence type="ECO:0000256" key="3">
    <source>
        <dbReference type="ARBA" id="ARBA00022723"/>
    </source>
</evidence>
<feature type="domain" description="GLUE N-terminal" evidence="8">
    <location>
        <begin position="9"/>
        <end position="271"/>
    </location>
</feature>
<dbReference type="InterPro" id="IPR011993">
    <property type="entry name" value="PH-like_dom_sf"/>
</dbReference>
<dbReference type="InterPro" id="IPR036388">
    <property type="entry name" value="WH-like_DNA-bd_sf"/>
</dbReference>
<dbReference type="PROSITE" id="PS51495">
    <property type="entry name" value="GLUE"/>
    <property type="match status" value="1"/>
</dbReference>
<dbReference type="SMART" id="SM00547">
    <property type="entry name" value="ZnF_RBZ"/>
    <property type="match status" value="2"/>
</dbReference>
<dbReference type="GO" id="GO:0045053">
    <property type="term" value="P:protein retention in Golgi apparatus"/>
    <property type="evidence" value="ECO:0007669"/>
    <property type="project" value="EnsemblFungi"/>
</dbReference>
<keyword evidence="10" id="KW-1185">Reference proteome</keyword>
<dbReference type="Gene3D" id="2.30.30.380">
    <property type="entry name" value="Zn-finger domain of Sec23/24"/>
    <property type="match status" value="1"/>
</dbReference>
<dbReference type="CDD" id="cd13227">
    <property type="entry name" value="PH-GRAM-like_Vps36"/>
    <property type="match status" value="1"/>
</dbReference>
<name>G8JRF6_ERECY</name>
<keyword evidence="4" id="KW-0863">Zinc-finger</keyword>
<dbReference type="InterPro" id="IPR001876">
    <property type="entry name" value="Znf_RanBP2"/>
</dbReference>
<evidence type="ECO:0000256" key="2">
    <source>
        <dbReference type="ARBA" id="ARBA00022448"/>
    </source>
</evidence>
<keyword evidence="3" id="KW-0479">Metal-binding</keyword>
<comment type="similarity">
    <text evidence="1 7">Belongs to the VPS36 family.</text>
</comment>
<sequence length="522" mass="58889">MYLDYWHYAETTTSAQPILRENEKDIYVEQNVGLYHGKSKIITKQKGRCYLTSQRIIYIDDKAHSKESVCLELGDIKDLQYNSKFLKRSAKLVIFLKLEAPVDKFDMGLHKAGNKASLISNKVTWTCPICMVTNETTGELKDPMPRCINCGIAADYDMVASTVVATNTDEQTAKLDQVNSCPACTFVNHPQINNCEICGTRLLKSNVIQYADGGIFKDSRMNIVLETNPGLKEGDTPFIQLSFRNSDGSLFFQAMCGVLEDLESEANKLLYNQKLVSINGVNIHPDIISVGDNFNQIGITSLERIKEQQLLKNDILLNNALGDLNNLMALASDIERLYEGAKGDNSKKDSILLIDRDKFLNKSTFLDEISREIHQLIMSEFKDQLKKQDGILINMVDLYALYNKSMRIGTGFVSPSEMREACERFTKLGLMDIRLVRINGRVLCVSSDNSFEFIKKNIVSIVEDAPGSDLLHLTQILNQTNSNNWAIGIIMEVLQNCITEGELLIDEQITGIHYYVNVNWRV</sequence>
<evidence type="ECO:0000259" key="8">
    <source>
        <dbReference type="PROSITE" id="PS51495"/>
    </source>
</evidence>
<dbReference type="GO" id="GO:1904669">
    <property type="term" value="P:ATP export"/>
    <property type="evidence" value="ECO:0007669"/>
    <property type="project" value="EnsemblFungi"/>
</dbReference>
<dbReference type="GeneID" id="11468826"/>
<dbReference type="InterPro" id="IPR021648">
    <property type="entry name" value="GLUE_dom"/>
</dbReference>
<dbReference type="InterPro" id="IPR040608">
    <property type="entry name" value="Snf8/Vps36"/>
</dbReference>
<dbReference type="PANTHER" id="PTHR13128:SF12">
    <property type="entry name" value="VACUOLAR PROTEIN-SORTING-ASSOCIATED PROTEIN 36"/>
    <property type="match status" value="1"/>
</dbReference>
<evidence type="ECO:0000256" key="5">
    <source>
        <dbReference type="ARBA" id="ARBA00022833"/>
    </source>
</evidence>
<dbReference type="GO" id="GO:0016236">
    <property type="term" value="P:macroautophagy"/>
    <property type="evidence" value="ECO:0007669"/>
    <property type="project" value="EnsemblFungi"/>
</dbReference>
<dbReference type="Gene3D" id="1.10.10.10">
    <property type="entry name" value="Winged helix-like DNA-binding domain superfamily/Winged helix DNA-binding domain"/>
    <property type="match status" value="2"/>
</dbReference>
<comment type="subunit">
    <text evidence="7">Component of the endosomal sorting complex required for transport II (ESCRT-II).</text>
</comment>
<protein>
    <recommendedName>
        <fullName evidence="7">Vacuolar protein-sorting-associated protein 36</fullName>
    </recommendedName>
    <alternativeName>
        <fullName evidence="7">ESCRT-II complex subunit VPS36</fullName>
    </alternativeName>
</protein>
<dbReference type="Gene3D" id="2.30.29.30">
    <property type="entry name" value="Pleckstrin-homology domain (PH domain)/Phosphotyrosine-binding domain (PTB)"/>
    <property type="match status" value="1"/>
</dbReference>
<dbReference type="FunCoup" id="G8JRF6">
    <property type="interactions" value="93"/>
</dbReference>
<accession>G8JRF6</accession>
<dbReference type="SUPFAM" id="SSF90209">
    <property type="entry name" value="Ran binding protein zinc finger-like"/>
    <property type="match status" value="1"/>
</dbReference>
<dbReference type="OMA" id="RVCYVDH"/>